<keyword evidence="12" id="KW-0472">Membrane</keyword>
<protein>
    <submittedName>
        <fullName evidence="15">Cytochrome P450</fullName>
    </submittedName>
</protein>
<feature type="binding site" description="axial binding residue" evidence="13">
    <location>
        <position position="374"/>
    </location>
    <ligand>
        <name>heme</name>
        <dbReference type="ChEBI" id="CHEBI:30413"/>
    </ligand>
    <ligandPart>
        <name>Fe</name>
        <dbReference type="ChEBI" id="CHEBI:18248"/>
    </ligandPart>
</feature>
<dbReference type="SUPFAM" id="SSF48264">
    <property type="entry name" value="Cytochrome P450"/>
    <property type="match status" value="1"/>
</dbReference>
<keyword evidence="8" id="KW-1133">Transmembrane helix</keyword>
<comment type="subcellular location">
    <subcellularLocation>
        <location evidence="2">Membrane</location>
        <topology evidence="2">Single-pass membrane protein</topology>
    </subcellularLocation>
</comment>
<dbReference type="PANTHER" id="PTHR46300:SF7">
    <property type="entry name" value="P450, PUTATIVE (EUROFUNG)-RELATED"/>
    <property type="match status" value="1"/>
</dbReference>
<dbReference type="GO" id="GO:0016705">
    <property type="term" value="F:oxidoreductase activity, acting on paired donors, with incorporation or reduction of molecular oxygen"/>
    <property type="evidence" value="ECO:0007669"/>
    <property type="project" value="InterPro"/>
</dbReference>
<dbReference type="PANTHER" id="PTHR46300">
    <property type="entry name" value="P450, PUTATIVE (EUROFUNG)-RELATED-RELATED"/>
    <property type="match status" value="1"/>
</dbReference>
<evidence type="ECO:0000256" key="12">
    <source>
        <dbReference type="ARBA" id="ARBA00023136"/>
    </source>
</evidence>
<comment type="pathway">
    <text evidence="3">Secondary metabolite biosynthesis.</text>
</comment>
<dbReference type="Pfam" id="PF00067">
    <property type="entry name" value="p450"/>
    <property type="match status" value="1"/>
</dbReference>
<sequence>MTFLQVFSQSILVIGSADVAFHLLEKRSNIYSSRPESTMVKLGGWDWVFAFMPYGQRWRQHRRAFWEYFRPSALSAFRPAQEEGVLRLLSGLLESPHKVDEHIRYAVGTANCKAAHGLEVAKEDDMKMAVFEKAQENVEYLIEGSTILEYLPFLVHTPRWVPGTGFLSWLEESRRAAWSLRDMPWIEMKKAVGTGQYHRSVASSMLEKLSVVDPAYAEEEERLAMSAVATAYSAGLDTVMAMLQAFFAAMTLHPDAQSAAQAELDAVVGPNRLPTFDDRDQLPYVNALLKELLRWHNATPLGVAHQSVADDEYNGYFIPANTSVFVNQWAILHDPDTYPDPDKFIPERYLKDGKPNPDIRDPATILFGFGRRICPGRYYADATLFLFVASVLHAFCISPPLDGEGKKVRIQPRATAGLVSYMENWSCRIEPRFTGAEALIKGFAQRSSTVLPMTA</sequence>
<dbReference type="GO" id="GO:0005506">
    <property type="term" value="F:iron ion binding"/>
    <property type="evidence" value="ECO:0007669"/>
    <property type="project" value="InterPro"/>
</dbReference>
<dbReference type="GO" id="GO:0016020">
    <property type="term" value="C:membrane"/>
    <property type="evidence" value="ECO:0007669"/>
    <property type="project" value="UniProtKB-SubCell"/>
</dbReference>
<evidence type="ECO:0000256" key="6">
    <source>
        <dbReference type="ARBA" id="ARBA00022692"/>
    </source>
</evidence>
<keyword evidence="5 13" id="KW-0349">Heme</keyword>
<evidence type="ECO:0000256" key="10">
    <source>
        <dbReference type="ARBA" id="ARBA00023004"/>
    </source>
</evidence>
<evidence type="ECO:0000313" key="15">
    <source>
        <dbReference type="EMBL" id="RDX53493.1"/>
    </source>
</evidence>
<reference evidence="15 16" key="1">
    <citation type="journal article" date="2018" name="Biotechnol. Biofuels">
        <title>Integrative visual omics of the white-rot fungus Polyporus brumalis exposes the biotechnological potential of its oxidative enzymes for delignifying raw plant biomass.</title>
        <authorList>
            <person name="Miyauchi S."/>
            <person name="Rancon A."/>
            <person name="Drula E."/>
            <person name="Hage H."/>
            <person name="Chaduli D."/>
            <person name="Favel A."/>
            <person name="Grisel S."/>
            <person name="Henrissat B."/>
            <person name="Herpoel-Gimbert I."/>
            <person name="Ruiz-Duenas F.J."/>
            <person name="Chevret D."/>
            <person name="Hainaut M."/>
            <person name="Lin J."/>
            <person name="Wang M."/>
            <person name="Pangilinan J."/>
            <person name="Lipzen A."/>
            <person name="Lesage-Meessen L."/>
            <person name="Navarro D."/>
            <person name="Riley R."/>
            <person name="Grigoriev I.V."/>
            <person name="Zhou S."/>
            <person name="Raouche S."/>
            <person name="Rosso M.N."/>
        </authorList>
    </citation>
    <scope>NUCLEOTIDE SEQUENCE [LARGE SCALE GENOMIC DNA]</scope>
    <source>
        <strain evidence="15 16">BRFM 1820</strain>
    </source>
</reference>
<dbReference type="InterPro" id="IPR017972">
    <property type="entry name" value="Cyt_P450_CS"/>
</dbReference>
<evidence type="ECO:0000256" key="1">
    <source>
        <dbReference type="ARBA" id="ARBA00001971"/>
    </source>
</evidence>
<keyword evidence="6" id="KW-0812">Transmembrane</keyword>
<evidence type="ECO:0000256" key="13">
    <source>
        <dbReference type="PIRSR" id="PIRSR602401-1"/>
    </source>
</evidence>
<comment type="similarity">
    <text evidence="4 14">Belongs to the cytochrome P450 family.</text>
</comment>
<keyword evidence="7 13" id="KW-0479">Metal-binding</keyword>
<keyword evidence="11 14" id="KW-0503">Monooxygenase</keyword>
<evidence type="ECO:0000256" key="14">
    <source>
        <dbReference type="RuleBase" id="RU000461"/>
    </source>
</evidence>
<evidence type="ECO:0000313" key="16">
    <source>
        <dbReference type="Proteomes" id="UP000256964"/>
    </source>
</evidence>
<dbReference type="GO" id="GO:0020037">
    <property type="term" value="F:heme binding"/>
    <property type="evidence" value="ECO:0007669"/>
    <property type="project" value="InterPro"/>
</dbReference>
<evidence type="ECO:0000256" key="8">
    <source>
        <dbReference type="ARBA" id="ARBA00022989"/>
    </source>
</evidence>
<proteinExistence type="inferred from homology"/>
<dbReference type="InterPro" id="IPR002401">
    <property type="entry name" value="Cyt_P450_E_grp-I"/>
</dbReference>
<evidence type="ECO:0000256" key="11">
    <source>
        <dbReference type="ARBA" id="ARBA00023033"/>
    </source>
</evidence>
<dbReference type="EMBL" id="KZ857387">
    <property type="protein sequence ID" value="RDX53493.1"/>
    <property type="molecule type" value="Genomic_DNA"/>
</dbReference>
<evidence type="ECO:0000256" key="3">
    <source>
        <dbReference type="ARBA" id="ARBA00005179"/>
    </source>
</evidence>
<dbReference type="PRINTS" id="PR00463">
    <property type="entry name" value="EP450I"/>
</dbReference>
<evidence type="ECO:0000256" key="5">
    <source>
        <dbReference type="ARBA" id="ARBA00022617"/>
    </source>
</evidence>
<evidence type="ECO:0000256" key="2">
    <source>
        <dbReference type="ARBA" id="ARBA00004167"/>
    </source>
</evidence>
<dbReference type="OrthoDB" id="1470350at2759"/>
<keyword evidence="16" id="KW-1185">Reference proteome</keyword>
<dbReference type="InterPro" id="IPR001128">
    <property type="entry name" value="Cyt_P450"/>
</dbReference>
<dbReference type="InterPro" id="IPR036396">
    <property type="entry name" value="Cyt_P450_sf"/>
</dbReference>
<dbReference type="STRING" id="139420.A0A371DLT3"/>
<dbReference type="PROSITE" id="PS00086">
    <property type="entry name" value="CYTOCHROME_P450"/>
    <property type="match status" value="1"/>
</dbReference>
<dbReference type="GO" id="GO:0004497">
    <property type="term" value="F:monooxygenase activity"/>
    <property type="evidence" value="ECO:0007669"/>
    <property type="project" value="UniProtKB-KW"/>
</dbReference>
<accession>A0A371DLT3</accession>
<dbReference type="Proteomes" id="UP000256964">
    <property type="component" value="Unassembled WGS sequence"/>
</dbReference>
<name>A0A371DLT3_9APHY</name>
<dbReference type="AlphaFoldDB" id="A0A371DLT3"/>
<dbReference type="InterPro" id="IPR050364">
    <property type="entry name" value="Cytochrome_P450_fung"/>
</dbReference>
<organism evidence="15 16">
    <name type="scientific">Lentinus brumalis</name>
    <dbReference type="NCBI Taxonomy" id="2498619"/>
    <lineage>
        <taxon>Eukaryota</taxon>
        <taxon>Fungi</taxon>
        <taxon>Dikarya</taxon>
        <taxon>Basidiomycota</taxon>
        <taxon>Agaricomycotina</taxon>
        <taxon>Agaricomycetes</taxon>
        <taxon>Polyporales</taxon>
        <taxon>Polyporaceae</taxon>
        <taxon>Lentinus</taxon>
    </lineage>
</organism>
<dbReference type="CDD" id="cd11065">
    <property type="entry name" value="CYP64-like"/>
    <property type="match status" value="1"/>
</dbReference>
<keyword evidence="10 13" id="KW-0408">Iron</keyword>
<comment type="cofactor">
    <cofactor evidence="1 13">
        <name>heme</name>
        <dbReference type="ChEBI" id="CHEBI:30413"/>
    </cofactor>
</comment>
<dbReference type="Gene3D" id="1.10.630.10">
    <property type="entry name" value="Cytochrome P450"/>
    <property type="match status" value="1"/>
</dbReference>
<evidence type="ECO:0000256" key="4">
    <source>
        <dbReference type="ARBA" id="ARBA00010617"/>
    </source>
</evidence>
<keyword evidence="9 14" id="KW-0560">Oxidoreductase</keyword>
<gene>
    <name evidence="15" type="ORF">OH76DRAFT_1453844</name>
</gene>
<evidence type="ECO:0000256" key="9">
    <source>
        <dbReference type="ARBA" id="ARBA00023002"/>
    </source>
</evidence>
<evidence type="ECO:0000256" key="7">
    <source>
        <dbReference type="ARBA" id="ARBA00022723"/>
    </source>
</evidence>